<reference evidence="2 3" key="1">
    <citation type="submission" date="2019-05" db="EMBL/GenBank/DDBJ databases">
        <title>Another draft genome of Portunus trituberculatus and its Hox gene families provides insights of decapod evolution.</title>
        <authorList>
            <person name="Jeong J.-H."/>
            <person name="Song I."/>
            <person name="Kim S."/>
            <person name="Choi T."/>
            <person name="Kim D."/>
            <person name="Ryu S."/>
            <person name="Kim W."/>
        </authorList>
    </citation>
    <scope>NUCLEOTIDE SEQUENCE [LARGE SCALE GENOMIC DNA]</scope>
    <source>
        <tissue evidence="2">Muscle</tissue>
    </source>
</reference>
<comment type="caution">
    <text evidence="2">The sequence shown here is derived from an EMBL/GenBank/DDBJ whole genome shotgun (WGS) entry which is preliminary data.</text>
</comment>
<protein>
    <submittedName>
        <fullName evidence="2">Uncharacterized protein</fullName>
    </submittedName>
</protein>
<proteinExistence type="predicted"/>
<evidence type="ECO:0000256" key="1">
    <source>
        <dbReference type="SAM" id="MobiDB-lite"/>
    </source>
</evidence>
<keyword evidence="3" id="KW-1185">Reference proteome</keyword>
<evidence type="ECO:0000313" key="2">
    <source>
        <dbReference type="EMBL" id="MPC62711.1"/>
    </source>
</evidence>
<sequence>MKKIKTGREKSETRAAHPSAGLGWPRPFAAFGQRQALLLATRSSAAHGGLCFVSAAGTPSAYSYRVPAPTGRPSLRGNLHSRLF</sequence>
<feature type="region of interest" description="Disordered" evidence="1">
    <location>
        <begin position="1"/>
        <end position="23"/>
    </location>
</feature>
<dbReference type="EMBL" id="VSRR010019979">
    <property type="protein sequence ID" value="MPC62711.1"/>
    <property type="molecule type" value="Genomic_DNA"/>
</dbReference>
<name>A0A5B7GRB8_PORTR</name>
<accession>A0A5B7GRB8</accession>
<evidence type="ECO:0000313" key="3">
    <source>
        <dbReference type="Proteomes" id="UP000324222"/>
    </source>
</evidence>
<organism evidence="2 3">
    <name type="scientific">Portunus trituberculatus</name>
    <name type="common">Swimming crab</name>
    <name type="synonym">Neptunus trituberculatus</name>
    <dbReference type="NCBI Taxonomy" id="210409"/>
    <lineage>
        <taxon>Eukaryota</taxon>
        <taxon>Metazoa</taxon>
        <taxon>Ecdysozoa</taxon>
        <taxon>Arthropoda</taxon>
        <taxon>Crustacea</taxon>
        <taxon>Multicrustacea</taxon>
        <taxon>Malacostraca</taxon>
        <taxon>Eumalacostraca</taxon>
        <taxon>Eucarida</taxon>
        <taxon>Decapoda</taxon>
        <taxon>Pleocyemata</taxon>
        <taxon>Brachyura</taxon>
        <taxon>Eubrachyura</taxon>
        <taxon>Portunoidea</taxon>
        <taxon>Portunidae</taxon>
        <taxon>Portuninae</taxon>
        <taxon>Portunus</taxon>
    </lineage>
</organism>
<gene>
    <name evidence="2" type="ORF">E2C01_056800</name>
</gene>
<dbReference type="AlphaFoldDB" id="A0A5B7GRB8"/>
<feature type="compositionally biased region" description="Basic and acidic residues" evidence="1">
    <location>
        <begin position="1"/>
        <end position="15"/>
    </location>
</feature>
<dbReference type="Proteomes" id="UP000324222">
    <property type="component" value="Unassembled WGS sequence"/>
</dbReference>